<evidence type="ECO:0000313" key="2">
    <source>
        <dbReference type="EMBL" id="GLY90535.1"/>
    </source>
</evidence>
<dbReference type="Pfam" id="PF14028">
    <property type="entry name" value="Lant_dehydr_C"/>
    <property type="match status" value="1"/>
</dbReference>
<gene>
    <name evidence="2" type="ORF">Airi02_084640</name>
</gene>
<keyword evidence="3" id="KW-1185">Reference proteome</keyword>
<accession>A0A9W6SDB9</accession>
<reference evidence="2" key="1">
    <citation type="submission" date="2023-03" db="EMBL/GenBank/DDBJ databases">
        <title>Actinoallomurus iriomotensis NBRC 103684.</title>
        <authorList>
            <person name="Ichikawa N."/>
            <person name="Sato H."/>
            <person name="Tonouchi N."/>
        </authorList>
    </citation>
    <scope>NUCLEOTIDE SEQUENCE</scope>
    <source>
        <strain evidence="2">NBRC 103684</strain>
    </source>
</reference>
<dbReference type="NCBIfam" id="TIGR03891">
    <property type="entry name" value="thiopep_ocin"/>
    <property type="match status" value="1"/>
</dbReference>
<organism evidence="2 3">
    <name type="scientific">Actinoallomurus iriomotensis</name>
    <dbReference type="NCBI Taxonomy" id="478107"/>
    <lineage>
        <taxon>Bacteria</taxon>
        <taxon>Bacillati</taxon>
        <taxon>Actinomycetota</taxon>
        <taxon>Actinomycetes</taxon>
        <taxon>Streptosporangiales</taxon>
        <taxon>Thermomonosporaceae</taxon>
        <taxon>Actinoallomurus</taxon>
    </lineage>
</organism>
<dbReference type="RefSeq" id="WP_285581499.1">
    <property type="nucleotide sequence ID" value="NZ_BSTK01000017.1"/>
</dbReference>
<sequence>MDETLRETPWRQVNIAYPGPDRQERERHAIGHLARILPAAEASGLITSWWWIRKGPWRVRYLLAEETGGHDRVHPLLTADVTWTGDIYEPETHAFGGEASMDAAHTLFHRDSRHLLSYLHDDPADRREHSLVLCTALMRAAGLDWNEQGDVWAQVAEQRDRLQPPASDLQAWTSFVGDVRQLLLGTARPDTIAGEWLTAFTDTGAALRTLRETGRLTRGVRAVIALHVIFHLNRIGIPATMQATLAQAAKDAVFGSPA</sequence>
<dbReference type="AlphaFoldDB" id="A0A9W6SDB9"/>
<evidence type="ECO:0000313" key="3">
    <source>
        <dbReference type="Proteomes" id="UP001165074"/>
    </source>
</evidence>
<feature type="domain" description="Thiopeptide-type bacteriocin biosynthesis" evidence="1">
    <location>
        <begin position="10"/>
        <end position="252"/>
    </location>
</feature>
<evidence type="ECO:0000259" key="1">
    <source>
        <dbReference type="Pfam" id="PF14028"/>
    </source>
</evidence>
<dbReference type="InterPro" id="IPR023809">
    <property type="entry name" value="Thiopep_bacteriocin_synth_dom"/>
</dbReference>
<protein>
    <recommendedName>
        <fullName evidence="1">Thiopeptide-type bacteriocin biosynthesis domain-containing protein</fullName>
    </recommendedName>
</protein>
<comment type="caution">
    <text evidence="2">The sequence shown here is derived from an EMBL/GenBank/DDBJ whole genome shotgun (WGS) entry which is preliminary data.</text>
</comment>
<dbReference type="Proteomes" id="UP001165074">
    <property type="component" value="Unassembled WGS sequence"/>
</dbReference>
<dbReference type="EMBL" id="BSTK01000017">
    <property type="protein sequence ID" value="GLY90535.1"/>
    <property type="molecule type" value="Genomic_DNA"/>
</dbReference>
<proteinExistence type="predicted"/>
<name>A0A9W6SDB9_9ACTN</name>